<dbReference type="EMBL" id="JAGKHQ010000017">
    <property type="protein sequence ID" value="KAG7489509.1"/>
    <property type="molecule type" value="Genomic_DNA"/>
</dbReference>
<sequence length="382" mass="42919">MTMSFFEKLKNLHSGPQHPPRREDNNAGFEWPQEEFDDEEGDMYEAPPCERPAVKVPHRQEQEEEDVYLDTTSGPAVPLRNAAPSPRPGKPMNPLQRAEVFSYESNTKNPPVIDRKEKPGRNKMMPPPPPPASNTEEDVYLDPNEEQEDNDDLYLEPEAACSPAPRGPMRMSPSPKSTFVPSPLPMMKPPVPRAKSNSFLPSSNEVKTAPSVEARRTTFPTKLPPPTPSVKPPLLVNLKEAKPNLLMTTTKPAAPFYGMRATKQSESENKEWFAGDCTRKTAEEHLLSVNKDGAFLIRHSSAQNTRQAFTLAVLYQQKVYNIPIRFLEEARGYALGKEGKKNEETFTTLEAMISHHRNNQLLLIDSKSQAKHTAYLSHPTCP</sequence>
<evidence type="ECO:0000313" key="6">
    <source>
        <dbReference type="Proteomes" id="UP000693946"/>
    </source>
</evidence>
<feature type="compositionally biased region" description="Acidic residues" evidence="3">
    <location>
        <begin position="32"/>
        <end position="43"/>
    </location>
</feature>
<name>A0AAV6QHI6_SOLSE</name>
<feature type="domain" description="SH2" evidence="4">
    <location>
        <begin position="272"/>
        <end position="380"/>
    </location>
</feature>
<feature type="compositionally biased region" description="Polar residues" evidence="3">
    <location>
        <begin position="195"/>
        <end position="206"/>
    </location>
</feature>
<dbReference type="AlphaFoldDB" id="A0AAV6QHI6"/>
<evidence type="ECO:0000259" key="4">
    <source>
        <dbReference type="PROSITE" id="PS50001"/>
    </source>
</evidence>
<dbReference type="SMART" id="SM00252">
    <property type="entry name" value="SH2"/>
    <property type="match status" value="1"/>
</dbReference>
<dbReference type="FunFam" id="3.30.505.10:FF:000016">
    <property type="entry name" value="B-cell linker protein isoform 2"/>
    <property type="match status" value="1"/>
</dbReference>
<dbReference type="GO" id="GO:0007169">
    <property type="term" value="P:cell surface receptor protein tyrosine kinase signaling pathway"/>
    <property type="evidence" value="ECO:0007669"/>
    <property type="project" value="TreeGrafter"/>
</dbReference>
<keyword evidence="6" id="KW-1185">Reference proteome</keyword>
<dbReference type="GO" id="GO:0005737">
    <property type="term" value="C:cytoplasm"/>
    <property type="evidence" value="ECO:0007669"/>
    <property type="project" value="UniProtKB-ARBA"/>
</dbReference>
<feature type="compositionally biased region" description="Pro residues" evidence="3">
    <location>
        <begin position="222"/>
        <end position="231"/>
    </location>
</feature>
<evidence type="ECO:0000256" key="3">
    <source>
        <dbReference type="SAM" id="MobiDB-lite"/>
    </source>
</evidence>
<feature type="region of interest" description="Disordered" evidence="3">
    <location>
        <begin position="195"/>
        <end position="234"/>
    </location>
</feature>
<dbReference type="GO" id="GO:0035556">
    <property type="term" value="P:intracellular signal transduction"/>
    <property type="evidence" value="ECO:0007669"/>
    <property type="project" value="TreeGrafter"/>
</dbReference>
<dbReference type="PROSITE" id="PS50001">
    <property type="entry name" value="SH2"/>
    <property type="match status" value="1"/>
</dbReference>
<keyword evidence="1 2" id="KW-0727">SH2 domain</keyword>
<dbReference type="InterPro" id="IPR000980">
    <property type="entry name" value="SH2"/>
</dbReference>
<protein>
    <recommendedName>
        <fullName evidence="4">SH2 domain-containing protein</fullName>
    </recommendedName>
</protein>
<evidence type="ECO:0000256" key="2">
    <source>
        <dbReference type="PROSITE-ProRule" id="PRU00191"/>
    </source>
</evidence>
<proteinExistence type="predicted"/>
<comment type="caution">
    <text evidence="5">The sequence shown here is derived from an EMBL/GenBank/DDBJ whole genome shotgun (WGS) entry which is preliminary data.</text>
</comment>
<feature type="compositionally biased region" description="Acidic residues" evidence="3">
    <location>
        <begin position="135"/>
        <end position="155"/>
    </location>
</feature>
<accession>A0AAV6QHI6</accession>
<feature type="region of interest" description="Disordered" evidence="3">
    <location>
        <begin position="1"/>
        <end position="182"/>
    </location>
</feature>
<dbReference type="InterPro" id="IPR051751">
    <property type="entry name" value="Immunoreceptor_sig_adapters"/>
</dbReference>
<dbReference type="PANTHER" id="PTHR14098">
    <property type="entry name" value="SH2 DOMAIN CONTAINING PROTEIN"/>
    <property type="match status" value="1"/>
</dbReference>
<dbReference type="PANTHER" id="PTHR14098:SF17">
    <property type="entry name" value="B-CELL LINKER PROTEIN"/>
    <property type="match status" value="1"/>
</dbReference>
<gene>
    <name evidence="5" type="ORF">JOB18_013624</name>
</gene>
<evidence type="ECO:0000256" key="1">
    <source>
        <dbReference type="ARBA" id="ARBA00022999"/>
    </source>
</evidence>
<dbReference type="Proteomes" id="UP000693946">
    <property type="component" value="Linkage Group LG5"/>
</dbReference>
<evidence type="ECO:0000313" key="5">
    <source>
        <dbReference type="EMBL" id="KAG7489509.1"/>
    </source>
</evidence>
<reference evidence="5 6" key="1">
    <citation type="journal article" date="2021" name="Sci. Rep.">
        <title>Chromosome anchoring in Senegalese sole (Solea senegalensis) reveals sex-associated markers and genome rearrangements in flatfish.</title>
        <authorList>
            <person name="Guerrero-Cozar I."/>
            <person name="Gomez-Garrido J."/>
            <person name="Berbel C."/>
            <person name="Martinez-Blanch J.F."/>
            <person name="Alioto T."/>
            <person name="Claros M.G."/>
            <person name="Gagnaire P.A."/>
            <person name="Manchado M."/>
        </authorList>
    </citation>
    <scope>NUCLEOTIDE SEQUENCE [LARGE SCALE GENOMIC DNA]</scope>
    <source>
        <strain evidence="5">Sse05_10M</strain>
    </source>
</reference>
<organism evidence="5 6">
    <name type="scientific">Solea senegalensis</name>
    <name type="common">Senegalese sole</name>
    <dbReference type="NCBI Taxonomy" id="28829"/>
    <lineage>
        <taxon>Eukaryota</taxon>
        <taxon>Metazoa</taxon>
        <taxon>Chordata</taxon>
        <taxon>Craniata</taxon>
        <taxon>Vertebrata</taxon>
        <taxon>Euteleostomi</taxon>
        <taxon>Actinopterygii</taxon>
        <taxon>Neopterygii</taxon>
        <taxon>Teleostei</taxon>
        <taxon>Neoteleostei</taxon>
        <taxon>Acanthomorphata</taxon>
        <taxon>Carangaria</taxon>
        <taxon>Pleuronectiformes</taxon>
        <taxon>Pleuronectoidei</taxon>
        <taxon>Soleidae</taxon>
        <taxon>Solea</taxon>
    </lineage>
</organism>
<dbReference type="Pfam" id="PF00017">
    <property type="entry name" value="SH2"/>
    <property type="match status" value="1"/>
</dbReference>